<dbReference type="Proteomes" id="UP000539313">
    <property type="component" value="Unassembled WGS sequence"/>
</dbReference>
<dbReference type="Gene3D" id="3.40.190.10">
    <property type="entry name" value="Periplasmic binding protein-like II"/>
    <property type="match status" value="1"/>
</dbReference>
<dbReference type="RefSeq" id="WP_182707085.1">
    <property type="nucleotide sequence ID" value="NZ_JACJII010000001.1"/>
</dbReference>
<dbReference type="InterPro" id="IPR030678">
    <property type="entry name" value="Peptide/Ni-bd"/>
</dbReference>
<name>A0A7W3N1X2_9ACTN</name>
<proteinExistence type="predicted"/>
<organism evidence="3 4">
    <name type="scientific">Thermomonospora cellulosilytica</name>
    <dbReference type="NCBI Taxonomy" id="1411118"/>
    <lineage>
        <taxon>Bacteria</taxon>
        <taxon>Bacillati</taxon>
        <taxon>Actinomycetota</taxon>
        <taxon>Actinomycetes</taxon>
        <taxon>Streptosporangiales</taxon>
        <taxon>Thermomonosporaceae</taxon>
        <taxon>Thermomonospora</taxon>
    </lineage>
</organism>
<dbReference type="PANTHER" id="PTHR30290">
    <property type="entry name" value="PERIPLASMIC BINDING COMPONENT OF ABC TRANSPORTER"/>
    <property type="match status" value="1"/>
</dbReference>
<evidence type="ECO:0000313" key="4">
    <source>
        <dbReference type="Proteomes" id="UP000539313"/>
    </source>
</evidence>
<keyword evidence="1" id="KW-0732">Signal</keyword>
<dbReference type="PANTHER" id="PTHR30290:SF83">
    <property type="entry name" value="ABC TRANSPORTER SUBSTRATE-BINDING PROTEIN"/>
    <property type="match status" value="1"/>
</dbReference>
<accession>A0A7W3N1X2</accession>
<dbReference type="Gene3D" id="3.10.105.10">
    <property type="entry name" value="Dipeptide-binding Protein, Domain 3"/>
    <property type="match status" value="1"/>
</dbReference>
<feature type="chain" id="PRO_5039458717" evidence="1">
    <location>
        <begin position="27"/>
        <end position="580"/>
    </location>
</feature>
<dbReference type="PIRSF" id="PIRSF002741">
    <property type="entry name" value="MppA"/>
    <property type="match status" value="1"/>
</dbReference>
<evidence type="ECO:0000259" key="2">
    <source>
        <dbReference type="Pfam" id="PF00496"/>
    </source>
</evidence>
<gene>
    <name evidence="3" type="ORF">HNR21_004937</name>
</gene>
<dbReference type="Pfam" id="PF00496">
    <property type="entry name" value="SBP_bac_5"/>
    <property type="match status" value="1"/>
</dbReference>
<dbReference type="EMBL" id="JACJII010000001">
    <property type="protein sequence ID" value="MBA9006055.1"/>
    <property type="molecule type" value="Genomic_DNA"/>
</dbReference>
<dbReference type="PROSITE" id="PS51257">
    <property type="entry name" value="PROKAR_LIPOPROTEIN"/>
    <property type="match status" value="1"/>
</dbReference>
<evidence type="ECO:0000256" key="1">
    <source>
        <dbReference type="SAM" id="SignalP"/>
    </source>
</evidence>
<dbReference type="GO" id="GO:0015833">
    <property type="term" value="P:peptide transport"/>
    <property type="evidence" value="ECO:0007669"/>
    <property type="project" value="TreeGrafter"/>
</dbReference>
<dbReference type="CDD" id="cd08506">
    <property type="entry name" value="PBP2_clavulanate_OppA2"/>
    <property type="match status" value="1"/>
</dbReference>
<evidence type="ECO:0000313" key="3">
    <source>
        <dbReference type="EMBL" id="MBA9006055.1"/>
    </source>
</evidence>
<sequence length="580" mass="63312">MKRTWRTAGVAATAALALVLSGCGGGGGTGGDDTVNTTFNQAVNTIVNQDDKAGGTLKFAITDAPDSVDPGNTYYAFNWDFTRLYARALLTFDNKPGKAGLKVVPDLAEGLGTPSEDGKTWTYKIRKGIKYEDGTEVKAADVKYAIARSNYTDELTSGPKYFAQYLDAGDYKGPYKDKNLDNFKGIETPDDYTLVFKLKQPFYEFDYLLTNPQSAPVPAAKDTGLKYQEHPVATGPYKVESHQVGKSLVLVKNPMWNQASDPIRKQNVDRIELAMGVNGATLDEQLLAGTTHVNLGGTGVEAAAQAKILRQDKLKRAADNPLTGFLRYAMLSTKVKPFDNIECRKAVQYAVDKTAIQGAYGGPIAGDIASTALPPTETGHTKYDLYPTPGNKGDLNKAKAALQACGQPNGFETNIAVREDRAKEVAAAEAIQQSLAKVGIRTQIKKFPSGDYTSQYAGKPEYVHKNNLGIIIAGWGSDWPTGFGFLSQIAHGEAIKPSGNYNEMELNDPEVNRLLDEGIRNPNQAEREKAWSQVDRKVMESAALLPFIYEKVLTYRPPSLTNVYFHEAYKMYDYTALGVK</sequence>
<dbReference type="GO" id="GO:0043190">
    <property type="term" value="C:ATP-binding cassette (ABC) transporter complex"/>
    <property type="evidence" value="ECO:0007669"/>
    <property type="project" value="InterPro"/>
</dbReference>
<dbReference type="InterPro" id="IPR039424">
    <property type="entry name" value="SBP_5"/>
</dbReference>
<dbReference type="AlphaFoldDB" id="A0A7W3N1X2"/>
<protein>
    <submittedName>
        <fullName evidence="3">Peptide/nickel transport system substrate-binding protein</fullName>
    </submittedName>
</protein>
<feature type="domain" description="Solute-binding protein family 5" evidence="2">
    <location>
        <begin position="102"/>
        <end position="493"/>
    </location>
</feature>
<keyword evidence="4" id="KW-1185">Reference proteome</keyword>
<comment type="caution">
    <text evidence="3">The sequence shown here is derived from an EMBL/GenBank/DDBJ whole genome shotgun (WGS) entry which is preliminary data.</text>
</comment>
<dbReference type="InterPro" id="IPR000914">
    <property type="entry name" value="SBP_5_dom"/>
</dbReference>
<reference evidence="3 4" key="1">
    <citation type="submission" date="2020-08" db="EMBL/GenBank/DDBJ databases">
        <title>Sequencing the genomes of 1000 actinobacteria strains.</title>
        <authorList>
            <person name="Klenk H.-P."/>
        </authorList>
    </citation>
    <scope>NUCLEOTIDE SEQUENCE [LARGE SCALE GENOMIC DNA]</scope>
    <source>
        <strain evidence="3 4">DSM 45823</strain>
    </source>
</reference>
<dbReference type="GO" id="GO:0042597">
    <property type="term" value="C:periplasmic space"/>
    <property type="evidence" value="ECO:0007669"/>
    <property type="project" value="UniProtKB-ARBA"/>
</dbReference>
<dbReference type="GO" id="GO:1904680">
    <property type="term" value="F:peptide transmembrane transporter activity"/>
    <property type="evidence" value="ECO:0007669"/>
    <property type="project" value="TreeGrafter"/>
</dbReference>
<feature type="signal peptide" evidence="1">
    <location>
        <begin position="1"/>
        <end position="26"/>
    </location>
</feature>
<dbReference type="SUPFAM" id="SSF53850">
    <property type="entry name" value="Periplasmic binding protein-like II"/>
    <property type="match status" value="1"/>
</dbReference>